<name>A0A3A1YG81_9FLAO</name>
<dbReference type="InterPro" id="IPR001296">
    <property type="entry name" value="Glyco_trans_1"/>
</dbReference>
<sequence length="378" mass="43795">MKHIAYITAEYPNKSMPPAGGIGSFVKVMADSLVKEGYKVTIFLCFSEEDKEWFDGDIRIVQIKKDNSKLAFLKSRWRINRIIRKYIKKYDINIIESPDWEGLHAFCKFPIPLITRLHGSVTYFNALENKKNSLMIYFLEKLALMKSKSIVSVSDFAGKMTAKVFKIKQMQYKIIYNGVNVHDFTQENLEVEPFTLLYFGTLVRKKGVLELPFIFNEVVKKIPQAQLILAGKDTVDWIEKKSTWELMSQSFSEKAKKNVHYFGAVPYEKMSELIQKVVVCVFPSFAETFGLTTIESMERAKCVVVSDSKWNEEILRDNKEGFLVNPKNHLEYAEKIVTLFNNVDLAEKIGQNARERVQNLFDQNKIIKQNIELYNSLL</sequence>
<dbReference type="AlphaFoldDB" id="A0A3A1YG81"/>
<proteinExistence type="predicted"/>
<dbReference type="Proteomes" id="UP000265497">
    <property type="component" value="Unassembled WGS sequence"/>
</dbReference>
<dbReference type="Gene3D" id="3.40.50.2000">
    <property type="entry name" value="Glycogen Phosphorylase B"/>
    <property type="match status" value="2"/>
</dbReference>
<reference evidence="4 5" key="1">
    <citation type="submission" date="2017-08" db="EMBL/GenBank/DDBJ databases">
        <title>Capnocytophaga canis 17-158 assembly.</title>
        <authorList>
            <person name="Gulvik C.A."/>
        </authorList>
    </citation>
    <scope>NUCLEOTIDE SEQUENCE [LARGE SCALE GENOMIC DNA]</scope>
    <source>
        <strain evidence="4 5">17-158</strain>
    </source>
</reference>
<dbReference type="PANTHER" id="PTHR46401:SF2">
    <property type="entry name" value="GLYCOSYLTRANSFERASE WBBK-RELATED"/>
    <property type="match status" value="1"/>
</dbReference>
<organism evidence="4 5">
    <name type="scientific">Capnocytophaga canis</name>
    <dbReference type="NCBI Taxonomy" id="1848903"/>
    <lineage>
        <taxon>Bacteria</taxon>
        <taxon>Pseudomonadati</taxon>
        <taxon>Bacteroidota</taxon>
        <taxon>Flavobacteriia</taxon>
        <taxon>Flavobacteriales</taxon>
        <taxon>Flavobacteriaceae</taxon>
        <taxon>Capnocytophaga</taxon>
    </lineage>
</organism>
<feature type="domain" description="Glycosyltransferase subfamily 4-like N-terminal" evidence="3">
    <location>
        <begin position="20"/>
        <end position="181"/>
    </location>
</feature>
<dbReference type="SUPFAM" id="SSF53756">
    <property type="entry name" value="UDP-Glycosyltransferase/glycogen phosphorylase"/>
    <property type="match status" value="1"/>
</dbReference>
<accession>A0A3A1YG81</accession>
<gene>
    <name evidence="4" type="ORF">CKY20_07305</name>
</gene>
<dbReference type="PANTHER" id="PTHR46401">
    <property type="entry name" value="GLYCOSYLTRANSFERASE WBBK-RELATED"/>
    <property type="match status" value="1"/>
</dbReference>
<protein>
    <submittedName>
        <fullName evidence="4">Glycosyl transferase family 1</fullName>
    </submittedName>
</protein>
<dbReference type="InterPro" id="IPR028098">
    <property type="entry name" value="Glyco_trans_4-like_N"/>
</dbReference>
<keyword evidence="1 4" id="KW-0808">Transferase</keyword>
<dbReference type="EMBL" id="NSDI01000006">
    <property type="protein sequence ID" value="RIY36289.1"/>
    <property type="molecule type" value="Genomic_DNA"/>
</dbReference>
<dbReference type="GO" id="GO:0016757">
    <property type="term" value="F:glycosyltransferase activity"/>
    <property type="evidence" value="ECO:0007669"/>
    <property type="project" value="InterPro"/>
</dbReference>
<dbReference type="Pfam" id="PF13439">
    <property type="entry name" value="Glyco_transf_4"/>
    <property type="match status" value="1"/>
</dbReference>
<dbReference type="CDD" id="cd03801">
    <property type="entry name" value="GT4_PimA-like"/>
    <property type="match status" value="1"/>
</dbReference>
<dbReference type="Pfam" id="PF00534">
    <property type="entry name" value="Glycos_transf_1"/>
    <property type="match status" value="1"/>
</dbReference>
<dbReference type="RefSeq" id="WP_119652707.1">
    <property type="nucleotide sequence ID" value="NZ_NSDI01000006.1"/>
</dbReference>
<evidence type="ECO:0000313" key="5">
    <source>
        <dbReference type="Proteomes" id="UP000265497"/>
    </source>
</evidence>
<evidence type="ECO:0000259" key="2">
    <source>
        <dbReference type="Pfam" id="PF00534"/>
    </source>
</evidence>
<evidence type="ECO:0000259" key="3">
    <source>
        <dbReference type="Pfam" id="PF13439"/>
    </source>
</evidence>
<comment type="caution">
    <text evidence="4">The sequence shown here is derived from an EMBL/GenBank/DDBJ whole genome shotgun (WGS) entry which is preliminary data.</text>
</comment>
<evidence type="ECO:0000313" key="4">
    <source>
        <dbReference type="EMBL" id="RIY36289.1"/>
    </source>
</evidence>
<evidence type="ECO:0000256" key="1">
    <source>
        <dbReference type="ARBA" id="ARBA00022679"/>
    </source>
</evidence>
<feature type="domain" description="Glycosyl transferase family 1" evidence="2">
    <location>
        <begin position="185"/>
        <end position="356"/>
    </location>
</feature>